<reference evidence="1 2" key="1">
    <citation type="submission" date="2016-10" db="EMBL/GenBank/DDBJ databases">
        <authorList>
            <person name="de Groot N.N."/>
        </authorList>
    </citation>
    <scope>NUCLEOTIDE SEQUENCE [LARGE SCALE GENOMIC DNA]</scope>
    <source>
        <strain evidence="1 2">DSM 43794</strain>
    </source>
</reference>
<dbReference type="STRING" id="35622.SAMN04489764_3192"/>
<dbReference type="EMBL" id="FNKK01000002">
    <property type="protein sequence ID" value="SDR04618.1"/>
    <property type="molecule type" value="Genomic_DNA"/>
</dbReference>
<keyword evidence="1" id="KW-0808">Transferase</keyword>
<dbReference type="Pfam" id="PF13469">
    <property type="entry name" value="Sulfotransfer_3"/>
    <property type="match status" value="1"/>
</dbReference>
<keyword evidence="2" id="KW-1185">Reference proteome</keyword>
<organism evidence="1 2">
    <name type="scientific">Thermostaphylospora chromogena</name>
    <dbReference type="NCBI Taxonomy" id="35622"/>
    <lineage>
        <taxon>Bacteria</taxon>
        <taxon>Bacillati</taxon>
        <taxon>Actinomycetota</taxon>
        <taxon>Actinomycetes</taxon>
        <taxon>Streptosporangiales</taxon>
        <taxon>Thermomonosporaceae</taxon>
        <taxon>Thermostaphylospora</taxon>
    </lineage>
</organism>
<dbReference type="Proteomes" id="UP000217103">
    <property type="component" value="Unassembled WGS sequence"/>
</dbReference>
<protein>
    <submittedName>
        <fullName evidence="1">Sulfotransferase family protein</fullName>
    </submittedName>
</protein>
<dbReference type="InterPro" id="IPR027417">
    <property type="entry name" value="P-loop_NTPase"/>
</dbReference>
<name>A0A1H1FV48_9ACTN</name>
<evidence type="ECO:0000313" key="2">
    <source>
        <dbReference type="Proteomes" id="UP000217103"/>
    </source>
</evidence>
<accession>A0A1H1FV48</accession>
<dbReference type="AlphaFoldDB" id="A0A1H1FV48"/>
<gene>
    <name evidence="1" type="ORF">SAMN04489764_3192</name>
</gene>
<proteinExistence type="predicted"/>
<dbReference type="Gene3D" id="3.40.50.300">
    <property type="entry name" value="P-loop containing nucleotide triphosphate hydrolases"/>
    <property type="match status" value="1"/>
</dbReference>
<dbReference type="SUPFAM" id="SSF52540">
    <property type="entry name" value="P-loop containing nucleoside triphosphate hydrolases"/>
    <property type="match status" value="1"/>
</dbReference>
<evidence type="ECO:0000313" key="1">
    <source>
        <dbReference type="EMBL" id="SDR04618.1"/>
    </source>
</evidence>
<sequence>MLAQHPQIYGFPELLLFTAPTVGALLGQRQEDVGLPDDWIERRLSGLYRAVAEVHRGSQDPAAIDWARAWLAERAHWPTSRLMRHLVEAVRPRVALEKSPETVTRDGALERCMTAFPDARYIHLTRHPAATVRSMKENWRTLFTGLDAEAFHALCVRAWCLAHLRILRALEKVPPRNRMRIKAEDVLRDPEGALSQVVRRLGLDWNETIAKSVRSPERWRFGGLGPAGRLYGGDWKFLTSPALRTPQPEEGSAAEDLGRGLEERPRAALAALMRRLGYT</sequence>
<dbReference type="GO" id="GO:0016740">
    <property type="term" value="F:transferase activity"/>
    <property type="evidence" value="ECO:0007669"/>
    <property type="project" value="UniProtKB-KW"/>
</dbReference>